<organism evidence="1 2">
    <name type="scientific">Candidatus Iainarchaeum sp</name>
    <dbReference type="NCBI Taxonomy" id="3101447"/>
    <lineage>
        <taxon>Archaea</taxon>
        <taxon>Candidatus Iainarchaeota</taxon>
        <taxon>Candidatus Iainarchaeia</taxon>
        <taxon>Candidatus Iainarchaeales</taxon>
        <taxon>Candidatus Iainarchaeaceae</taxon>
        <taxon>Candidatus Iainarchaeum</taxon>
    </lineage>
</organism>
<evidence type="ECO:0000313" key="1">
    <source>
        <dbReference type="EMBL" id="MBT4870225.1"/>
    </source>
</evidence>
<gene>
    <name evidence="1" type="ORF">HON47_01490</name>
</gene>
<protein>
    <recommendedName>
        <fullName evidence="3">Response regulator</fullName>
    </recommendedName>
</protein>
<name>A0A8T5GE34_9ARCH</name>
<dbReference type="Proteomes" id="UP000722459">
    <property type="component" value="Unassembled WGS sequence"/>
</dbReference>
<proteinExistence type="predicted"/>
<accession>A0A8T5GE34</accession>
<evidence type="ECO:0000313" key="2">
    <source>
        <dbReference type="Proteomes" id="UP000722459"/>
    </source>
</evidence>
<dbReference type="AlphaFoldDB" id="A0A8T5GE34"/>
<comment type="caution">
    <text evidence="1">The sequence shown here is derived from an EMBL/GenBank/DDBJ whole genome shotgun (WGS) entry which is preliminary data.</text>
</comment>
<sequence>MIEDEPDKFSPPVKKICKALGYEFTLVENVADARKVVAKKKFNMVVSDLSLRSGEGPLRFLSEYEIKERAHVVLFSLRSLGSKRMFGFHYVPKINPVELLDILMKLKDHPHIAVNEKKRVHGDRRKIKHVAVGAKEKQKIDRVYDRLAQTNPAELKNFLMGRKKATKREMIRRLEKSQTKGHNPRPWPGSALAAMDRKEEKALDILKKKVNGRNGKRK</sequence>
<dbReference type="EMBL" id="JABJNZ010000022">
    <property type="protein sequence ID" value="MBT4870225.1"/>
    <property type="molecule type" value="Genomic_DNA"/>
</dbReference>
<evidence type="ECO:0008006" key="3">
    <source>
        <dbReference type="Google" id="ProtNLM"/>
    </source>
</evidence>
<reference evidence="1" key="1">
    <citation type="journal article" date="2021" name="ISME J.">
        <title>Mercury methylation by metabolically versatile and cosmopolitan marine bacteria.</title>
        <authorList>
            <person name="Lin H."/>
            <person name="Ascher D.B."/>
            <person name="Myung Y."/>
            <person name="Lamborg C.H."/>
            <person name="Hallam S.J."/>
            <person name="Gionfriddo C.M."/>
            <person name="Holt K.E."/>
            <person name="Moreau J.W."/>
        </authorList>
    </citation>
    <scope>NUCLEOTIDE SEQUENCE</scope>
    <source>
        <strain evidence="1">SI075_bin30</strain>
    </source>
</reference>